<dbReference type="FunFam" id="2.70.130.10:FF:000014">
    <property type="entry name" value="glucosidase 2 subunit beta isoform X1"/>
    <property type="match status" value="1"/>
</dbReference>
<evidence type="ECO:0000259" key="8">
    <source>
        <dbReference type="PROSITE" id="PS51914"/>
    </source>
</evidence>
<dbReference type="InterPro" id="IPR028146">
    <property type="entry name" value="PRKCSH_N"/>
</dbReference>
<dbReference type="Pfam" id="PF12999">
    <property type="entry name" value="PRKCSH-like"/>
    <property type="match status" value="1"/>
</dbReference>
<dbReference type="InterPro" id="IPR009011">
    <property type="entry name" value="Man6P_isomerase_rcpt-bd_dom_sf"/>
</dbReference>
<evidence type="ECO:0000256" key="1">
    <source>
        <dbReference type="ARBA" id="ARBA00022387"/>
    </source>
</evidence>
<dbReference type="InterPro" id="IPR002048">
    <property type="entry name" value="EF_hand_dom"/>
</dbReference>
<dbReference type="SUPFAM" id="SSF50911">
    <property type="entry name" value="Mannose 6-phosphate receptor domain"/>
    <property type="match status" value="1"/>
</dbReference>
<feature type="region of interest" description="Disordered" evidence="6">
    <location>
        <begin position="273"/>
        <end position="320"/>
    </location>
</feature>
<organism evidence="9 10">
    <name type="scientific">Pygocentrus nattereri</name>
    <name type="common">Red-bellied piranha</name>
    <dbReference type="NCBI Taxonomy" id="42514"/>
    <lineage>
        <taxon>Eukaryota</taxon>
        <taxon>Metazoa</taxon>
        <taxon>Chordata</taxon>
        <taxon>Craniata</taxon>
        <taxon>Vertebrata</taxon>
        <taxon>Euteleostomi</taxon>
        <taxon>Actinopterygii</taxon>
        <taxon>Neopterygii</taxon>
        <taxon>Teleostei</taxon>
        <taxon>Ostariophysi</taxon>
        <taxon>Characiformes</taxon>
        <taxon>Characoidei</taxon>
        <taxon>Pygocentrus</taxon>
    </lineage>
</organism>
<dbReference type="InterPro" id="IPR044865">
    <property type="entry name" value="MRH_dom"/>
</dbReference>
<evidence type="ECO:0000256" key="5">
    <source>
        <dbReference type="SAM" id="Coils"/>
    </source>
</evidence>
<dbReference type="PROSITE" id="PS50222">
    <property type="entry name" value="EF_HAND_2"/>
    <property type="match status" value="1"/>
</dbReference>
<reference evidence="9 10" key="1">
    <citation type="submission" date="2020-10" db="EMBL/GenBank/DDBJ databases">
        <title>Pygocentrus nattereri (red-bellied piranha) genome, fPygNat1, primary haplotype.</title>
        <authorList>
            <person name="Myers G."/>
            <person name="Meyer A."/>
            <person name="Karagic N."/>
            <person name="Pippel M."/>
            <person name="Winkler S."/>
            <person name="Tracey A."/>
            <person name="Wood J."/>
            <person name="Formenti G."/>
            <person name="Howe K."/>
            <person name="Fedrigo O."/>
            <person name="Jarvis E.D."/>
        </authorList>
    </citation>
    <scope>NUCLEOTIDE SEQUENCE [LARGE SCALE GENOMIC DNA]</scope>
</reference>
<protein>
    <recommendedName>
        <fullName evidence="1">Glucosidase 2 subunit beta</fullName>
    </recommendedName>
</protein>
<feature type="domain" description="MRH" evidence="8">
    <location>
        <begin position="383"/>
        <end position="484"/>
    </location>
</feature>
<dbReference type="PROSITE" id="PS51914">
    <property type="entry name" value="MRH"/>
    <property type="match status" value="1"/>
</dbReference>
<evidence type="ECO:0000313" key="10">
    <source>
        <dbReference type="Proteomes" id="UP001501920"/>
    </source>
</evidence>
<dbReference type="GO" id="GO:0001889">
    <property type="term" value="P:liver development"/>
    <property type="evidence" value="ECO:0007669"/>
    <property type="project" value="TreeGrafter"/>
</dbReference>
<evidence type="ECO:0000256" key="3">
    <source>
        <dbReference type="ARBA" id="ARBA00022824"/>
    </source>
</evidence>
<gene>
    <name evidence="9" type="primary">PRKCSH</name>
</gene>
<dbReference type="Proteomes" id="UP001501920">
    <property type="component" value="Chromosome 27"/>
</dbReference>
<dbReference type="GO" id="GO:0017177">
    <property type="term" value="C:glucosidase II complex"/>
    <property type="evidence" value="ECO:0007669"/>
    <property type="project" value="TreeGrafter"/>
</dbReference>
<keyword evidence="3" id="KW-0256">Endoplasmic reticulum</keyword>
<evidence type="ECO:0000259" key="7">
    <source>
        <dbReference type="PROSITE" id="PS50222"/>
    </source>
</evidence>
<reference evidence="9" key="3">
    <citation type="submission" date="2025-09" db="UniProtKB">
        <authorList>
            <consortium name="Ensembl"/>
        </authorList>
    </citation>
    <scope>IDENTIFICATION</scope>
</reference>
<feature type="compositionally biased region" description="Acidic residues" evidence="6">
    <location>
        <begin position="293"/>
        <end position="320"/>
    </location>
</feature>
<dbReference type="InterPro" id="IPR039794">
    <property type="entry name" value="Gtb1-like"/>
</dbReference>
<keyword evidence="10" id="KW-1185">Reference proteome</keyword>
<evidence type="ECO:0000313" key="9">
    <source>
        <dbReference type="Ensembl" id="ENSPNAP00000040065.1"/>
    </source>
</evidence>
<reference evidence="9" key="2">
    <citation type="submission" date="2025-08" db="UniProtKB">
        <authorList>
            <consortium name="Ensembl"/>
        </authorList>
    </citation>
    <scope>IDENTIFICATION</scope>
</reference>
<dbReference type="PROSITE" id="PS00018">
    <property type="entry name" value="EF_HAND_1"/>
    <property type="match status" value="1"/>
</dbReference>
<dbReference type="Pfam" id="PF13015">
    <property type="entry name" value="PRKCSH_1"/>
    <property type="match status" value="1"/>
</dbReference>
<proteinExistence type="predicted"/>
<keyword evidence="4" id="KW-1015">Disulfide bond</keyword>
<evidence type="ECO:0000256" key="6">
    <source>
        <dbReference type="SAM" id="MobiDB-lite"/>
    </source>
</evidence>
<dbReference type="AlphaFoldDB" id="A0AAR2IK15"/>
<dbReference type="PANTHER" id="PTHR12630:SF20">
    <property type="entry name" value="GLUCOSIDASE 2 SUBUNIT BETA"/>
    <property type="match status" value="1"/>
</dbReference>
<dbReference type="InterPro" id="IPR018247">
    <property type="entry name" value="EF_Hand_1_Ca_BS"/>
</dbReference>
<feature type="coiled-coil region" evidence="5">
    <location>
        <begin position="136"/>
        <end position="206"/>
    </location>
</feature>
<sequence>LIVSILPLPIEWEQLRMKRQFYEENKPFTCLDGSRTIPFDRVNDDYCDCRDGSDEPGTAACPNGSFHCTNAGFRPTFIPSSRINDGICDCCDTTDEYNSGAKCENTCKELGQKEHEVLQKMAEITKEGFLLKQQLIQEAKNRQQEKQSKLTELQNNKKELEEKVEALRTVKETAEQPEKEAKELHLKAWEEQKAIIRAEKDKAKMAEAFLELDDDADGFVAVAELQTHAELDTDADGTVSETEAQGLLGGVDHVDTASFEKVWDNIKDKYVSEPVEPAPVDTPPEESNKLADNDSEQYPSDDDVQEEEEEDEEEDDYPEEDFDKVRKLNITMLYSVETVMVFLSFAAAQKARDNFEESERALNIEKEISFDFGPDSEFSYLYSQCYELTTSEYIYKLCPFNRVSQKPKYGGSETNLGTWGTWAGPEDNKYLLMKYEHGTGCWQGPNRSTTVKLTCGKETTVMSTSEPSRCEYLMEFTTPAVCQEPEAVISSLHGHDEF</sequence>
<dbReference type="GO" id="GO:0006491">
    <property type="term" value="P:N-glycan processing"/>
    <property type="evidence" value="ECO:0007669"/>
    <property type="project" value="TreeGrafter"/>
</dbReference>
<evidence type="ECO:0000256" key="2">
    <source>
        <dbReference type="ARBA" id="ARBA00022729"/>
    </source>
</evidence>
<accession>A0AAR2IK15</accession>
<dbReference type="Ensembl" id="ENSPNAT00000080914.1">
    <property type="protein sequence ID" value="ENSPNAP00000040065.1"/>
    <property type="gene ID" value="ENSPNAG00000020202.2"/>
</dbReference>
<dbReference type="GeneTree" id="ENSGT00510000047770"/>
<dbReference type="PANTHER" id="PTHR12630">
    <property type="entry name" value="N-LINKED OLIGOSACCHARIDE PROCESSING"/>
    <property type="match status" value="1"/>
</dbReference>
<keyword evidence="2" id="KW-0732">Signal</keyword>
<dbReference type="GO" id="GO:0005509">
    <property type="term" value="F:calcium ion binding"/>
    <property type="evidence" value="ECO:0007669"/>
    <property type="project" value="InterPro"/>
</dbReference>
<feature type="domain" description="EF-hand" evidence="7">
    <location>
        <begin position="200"/>
        <end position="235"/>
    </location>
</feature>
<dbReference type="InterPro" id="IPR036607">
    <property type="entry name" value="PRKCSH"/>
</dbReference>
<name>A0AAR2IK15_PYGNA</name>
<keyword evidence="5" id="KW-0175">Coiled coil</keyword>
<evidence type="ECO:0000256" key="4">
    <source>
        <dbReference type="ARBA" id="ARBA00023157"/>
    </source>
</evidence>
<dbReference type="Gene3D" id="2.70.130.10">
    <property type="entry name" value="Mannose-6-phosphate receptor binding domain"/>
    <property type="match status" value="1"/>
</dbReference>